<keyword evidence="3" id="KW-0813">Transport</keyword>
<sequence>MTITNKSLSTKKMFSTSNTTEFRVLLPQLLTAIFAIAPVSMLFGFTAYKADWSIVEIFLVSLLGFSGSGQFAALPLSETGASLLTIAFVTTMINSRYFAISLSCSKKLPKNKLLKVFASHALGDEAYAIEQGNNQRAMLIIRFTIFSIWILFGVAGGIIAGLFPNLLPDDINASIPASLVLLFLAISYLQNRPYKSGLITFPKAMLGILISGVFYYTLGGDYFWIPSIILLSAIFYLMKIKY</sequence>
<comment type="caution">
    <text evidence="9">The sequence shown here is derived from an EMBL/GenBank/DDBJ whole genome shotgun (WGS) entry which is preliminary data.</text>
</comment>
<feature type="transmembrane region" description="Helical" evidence="8">
    <location>
        <begin position="196"/>
        <end position="216"/>
    </location>
</feature>
<dbReference type="Pfam" id="PF03591">
    <property type="entry name" value="AzlC"/>
    <property type="match status" value="1"/>
</dbReference>
<dbReference type="GO" id="GO:0005886">
    <property type="term" value="C:plasma membrane"/>
    <property type="evidence" value="ECO:0007669"/>
    <property type="project" value="UniProtKB-SubCell"/>
</dbReference>
<evidence type="ECO:0000256" key="7">
    <source>
        <dbReference type="ARBA" id="ARBA00023136"/>
    </source>
</evidence>
<feature type="transmembrane region" description="Helical" evidence="8">
    <location>
        <begin position="139"/>
        <end position="159"/>
    </location>
</feature>
<keyword evidence="7 8" id="KW-0472">Membrane</keyword>
<dbReference type="GO" id="GO:1903785">
    <property type="term" value="P:L-valine transmembrane transport"/>
    <property type="evidence" value="ECO:0007669"/>
    <property type="project" value="TreeGrafter"/>
</dbReference>
<dbReference type="InterPro" id="IPR011606">
    <property type="entry name" value="Brnchd-chn_aa_trnsp_permease"/>
</dbReference>
<name>A0A0F9VST6_9ZZZZ</name>
<proteinExistence type="inferred from homology"/>
<evidence type="ECO:0008006" key="10">
    <source>
        <dbReference type="Google" id="ProtNLM"/>
    </source>
</evidence>
<feature type="transmembrane region" description="Helical" evidence="8">
    <location>
        <begin position="57"/>
        <end position="77"/>
    </location>
</feature>
<evidence type="ECO:0000256" key="2">
    <source>
        <dbReference type="ARBA" id="ARBA00010735"/>
    </source>
</evidence>
<accession>A0A0F9VST6</accession>
<evidence type="ECO:0000256" key="6">
    <source>
        <dbReference type="ARBA" id="ARBA00022989"/>
    </source>
</evidence>
<reference evidence="9" key="1">
    <citation type="journal article" date="2015" name="Nature">
        <title>Complex archaea that bridge the gap between prokaryotes and eukaryotes.</title>
        <authorList>
            <person name="Spang A."/>
            <person name="Saw J.H."/>
            <person name="Jorgensen S.L."/>
            <person name="Zaremba-Niedzwiedzka K."/>
            <person name="Martijn J."/>
            <person name="Lind A.E."/>
            <person name="van Eijk R."/>
            <person name="Schleper C."/>
            <person name="Guy L."/>
            <person name="Ettema T.J."/>
        </authorList>
    </citation>
    <scope>NUCLEOTIDE SEQUENCE</scope>
</reference>
<protein>
    <recommendedName>
        <fullName evidence="10">Branched-chain amino acid ABC transporter permease</fullName>
    </recommendedName>
</protein>
<keyword evidence="6 8" id="KW-1133">Transmembrane helix</keyword>
<dbReference type="PANTHER" id="PTHR34979">
    <property type="entry name" value="INNER MEMBRANE PROTEIN YGAZ"/>
    <property type="match status" value="1"/>
</dbReference>
<comment type="similarity">
    <text evidence="2">Belongs to the AzlC family.</text>
</comment>
<comment type="subcellular location">
    <subcellularLocation>
        <location evidence="1">Cell membrane</location>
        <topology evidence="1">Multi-pass membrane protein</topology>
    </subcellularLocation>
</comment>
<keyword evidence="4" id="KW-1003">Cell membrane</keyword>
<evidence type="ECO:0000256" key="1">
    <source>
        <dbReference type="ARBA" id="ARBA00004651"/>
    </source>
</evidence>
<feature type="transmembrane region" description="Helical" evidence="8">
    <location>
        <begin position="222"/>
        <end position="238"/>
    </location>
</feature>
<dbReference type="AlphaFoldDB" id="A0A0F9VST6"/>
<dbReference type="PANTHER" id="PTHR34979:SF1">
    <property type="entry name" value="INNER MEMBRANE PROTEIN YGAZ"/>
    <property type="match status" value="1"/>
</dbReference>
<gene>
    <name evidence="9" type="ORF">LCGC14_0057080</name>
</gene>
<evidence type="ECO:0000256" key="4">
    <source>
        <dbReference type="ARBA" id="ARBA00022475"/>
    </source>
</evidence>
<evidence type="ECO:0000256" key="5">
    <source>
        <dbReference type="ARBA" id="ARBA00022692"/>
    </source>
</evidence>
<evidence type="ECO:0000256" key="8">
    <source>
        <dbReference type="SAM" id="Phobius"/>
    </source>
</evidence>
<feature type="transmembrane region" description="Helical" evidence="8">
    <location>
        <begin position="83"/>
        <end position="105"/>
    </location>
</feature>
<keyword evidence="5 8" id="KW-0812">Transmembrane</keyword>
<evidence type="ECO:0000256" key="3">
    <source>
        <dbReference type="ARBA" id="ARBA00022448"/>
    </source>
</evidence>
<feature type="transmembrane region" description="Helical" evidence="8">
    <location>
        <begin position="25"/>
        <end position="45"/>
    </location>
</feature>
<dbReference type="EMBL" id="LAZR01000013">
    <property type="protein sequence ID" value="KKO07140.1"/>
    <property type="molecule type" value="Genomic_DNA"/>
</dbReference>
<evidence type="ECO:0000313" key="9">
    <source>
        <dbReference type="EMBL" id="KKO07140.1"/>
    </source>
</evidence>
<feature type="transmembrane region" description="Helical" evidence="8">
    <location>
        <begin position="171"/>
        <end position="189"/>
    </location>
</feature>
<organism evidence="9">
    <name type="scientific">marine sediment metagenome</name>
    <dbReference type="NCBI Taxonomy" id="412755"/>
    <lineage>
        <taxon>unclassified sequences</taxon>
        <taxon>metagenomes</taxon>
        <taxon>ecological metagenomes</taxon>
    </lineage>
</organism>